<feature type="transmembrane region" description="Helical" evidence="8">
    <location>
        <begin position="587"/>
        <end position="612"/>
    </location>
</feature>
<keyword evidence="5 8" id="KW-1133">Transmembrane helix</keyword>
<dbReference type="InterPro" id="IPR005829">
    <property type="entry name" value="Sugar_transporter_CS"/>
</dbReference>
<dbReference type="PRINTS" id="PR00171">
    <property type="entry name" value="SUGRTRNSPORT"/>
</dbReference>
<feature type="transmembrane region" description="Helical" evidence="8">
    <location>
        <begin position="317"/>
        <end position="336"/>
    </location>
</feature>
<dbReference type="Proteomes" id="UP001321749">
    <property type="component" value="Unassembled WGS sequence"/>
</dbReference>
<dbReference type="EMBL" id="MU865055">
    <property type="protein sequence ID" value="KAK4458836.1"/>
    <property type="molecule type" value="Genomic_DNA"/>
</dbReference>
<feature type="compositionally biased region" description="Basic residues" evidence="7">
    <location>
        <begin position="164"/>
        <end position="180"/>
    </location>
</feature>
<dbReference type="Pfam" id="PF00083">
    <property type="entry name" value="Sugar_tr"/>
    <property type="match status" value="1"/>
</dbReference>
<keyword evidence="4 8" id="KW-0812">Transmembrane</keyword>
<dbReference type="NCBIfam" id="TIGR00879">
    <property type="entry name" value="SP"/>
    <property type="match status" value="1"/>
</dbReference>
<reference evidence="9" key="1">
    <citation type="journal article" date="2023" name="Mol. Phylogenet. Evol.">
        <title>Genome-scale phylogeny and comparative genomics of the fungal order Sordariales.</title>
        <authorList>
            <person name="Hensen N."/>
            <person name="Bonometti L."/>
            <person name="Westerberg I."/>
            <person name="Brannstrom I.O."/>
            <person name="Guillou S."/>
            <person name="Cros-Aarteil S."/>
            <person name="Calhoun S."/>
            <person name="Haridas S."/>
            <person name="Kuo A."/>
            <person name="Mondo S."/>
            <person name="Pangilinan J."/>
            <person name="Riley R."/>
            <person name="LaButti K."/>
            <person name="Andreopoulos B."/>
            <person name="Lipzen A."/>
            <person name="Chen C."/>
            <person name="Yan M."/>
            <person name="Daum C."/>
            <person name="Ng V."/>
            <person name="Clum A."/>
            <person name="Steindorff A."/>
            <person name="Ohm R.A."/>
            <person name="Martin F."/>
            <person name="Silar P."/>
            <person name="Natvig D.O."/>
            <person name="Lalanne C."/>
            <person name="Gautier V."/>
            <person name="Ament-Velasquez S.L."/>
            <person name="Kruys A."/>
            <person name="Hutchinson M.I."/>
            <person name="Powell A.J."/>
            <person name="Barry K."/>
            <person name="Miller A.N."/>
            <person name="Grigoriev I.V."/>
            <person name="Debuchy R."/>
            <person name="Gladieux P."/>
            <person name="Hiltunen Thoren M."/>
            <person name="Johannesson H."/>
        </authorList>
    </citation>
    <scope>NUCLEOTIDE SEQUENCE</scope>
    <source>
        <strain evidence="9">PSN324</strain>
    </source>
</reference>
<dbReference type="InterPro" id="IPR003663">
    <property type="entry name" value="Sugar/inositol_transpt"/>
</dbReference>
<evidence type="ECO:0000256" key="5">
    <source>
        <dbReference type="ARBA" id="ARBA00022989"/>
    </source>
</evidence>
<dbReference type="GO" id="GO:0016020">
    <property type="term" value="C:membrane"/>
    <property type="evidence" value="ECO:0007669"/>
    <property type="project" value="UniProtKB-SubCell"/>
</dbReference>
<feature type="transmembrane region" description="Helical" evidence="8">
    <location>
        <begin position="494"/>
        <end position="515"/>
    </location>
</feature>
<feature type="region of interest" description="Disordered" evidence="7">
    <location>
        <begin position="38"/>
        <end position="78"/>
    </location>
</feature>
<accession>A0AAV9HFZ8</accession>
<feature type="transmembrane region" description="Helical" evidence="8">
    <location>
        <begin position="653"/>
        <end position="674"/>
    </location>
</feature>
<comment type="subcellular location">
    <subcellularLocation>
        <location evidence="1">Membrane</location>
        <topology evidence="1">Multi-pass membrane protein</topology>
    </subcellularLocation>
</comment>
<dbReference type="Gene3D" id="1.20.1250.20">
    <property type="entry name" value="MFS general substrate transporter like domains"/>
    <property type="match status" value="1"/>
</dbReference>
<dbReference type="PROSITE" id="PS00217">
    <property type="entry name" value="SUGAR_TRANSPORT_2"/>
    <property type="match status" value="1"/>
</dbReference>
<dbReference type="InterPro" id="IPR036259">
    <property type="entry name" value="MFS_trans_sf"/>
</dbReference>
<evidence type="ECO:0008006" key="11">
    <source>
        <dbReference type="Google" id="ProtNLM"/>
    </source>
</evidence>
<evidence type="ECO:0000256" key="7">
    <source>
        <dbReference type="SAM" id="MobiDB-lite"/>
    </source>
</evidence>
<evidence type="ECO:0000313" key="9">
    <source>
        <dbReference type="EMBL" id="KAK4458836.1"/>
    </source>
</evidence>
<dbReference type="InterPro" id="IPR005828">
    <property type="entry name" value="MFS_sugar_transport-like"/>
</dbReference>
<evidence type="ECO:0000313" key="10">
    <source>
        <dbReference type="Proteomes" id="UP001321749"/>
    </source>
</evidence>
<feature type="transmembrane region" description="Helical" evidence="8">
    <location>
        <begin position="285"/>
        <end position="305"/>
    </location>
</feature>
<feature type="transmembrane region" description="Helical" evidence="8">
    <location>
        <begin position="375"/>
        <end position="396"/>
    </location>
</feature>
<sequence length="796" mass="86998">MCEFRGLASVETYIPSDLLVTDVFLSCGASKTQNARTLPRFNYHSTRTPSGRGLLPNSPIPGKIPSPNPTAGTRLPSNIPLRTLPVHAERNDSQSLGLLGSSRHGRGHAVDEPGYSDSEDDDPDGSGNSSWIDTGDIGEQLDDEDPLRQRLSDTLDDDILAGALKRHPKRHKHHSSRKRVHYEDGGRSSSRSSRSTSRHAGIINKEAIHIPNAAHRHVTRAERIIATIMTGSRSSIHGLTGKPLLYFTSIFVSLGVFLFGYDQGVMSGVIMGDHFKSYFGEPSKAQVATMVAILEIGALISSLMVGRIGDIIGRRKTILYGSCIFFIGGALQSFALNVTMMMVGRIIAGLGVGMLSTIVPVYQSEISPPHNRGKLACIEFSGNIVGYTTSVWVDYFCGHIDGDMSWRLPLFMQCVMGALLGLGSLIIVESPRWLLDHDHDEEGIVVIANLYGGGDIHDPRARDEFRDIKMDVLIQRQEGERTYREMFKRYGRRVFIAMSAQALAQLNGINVISYYAPLVFEQAGWQGLDTIKMAGVNGITYLLATIPPWYIVDRWGRRPILLSGAIAMVISLSAISYSMYINVPSTPMMVVILVMIYNAAFGYSWGPIPWLYPPEILPLKIRSKGASLSTATNWLFNYIVGQMTPILQEWITWRLYLIHAFFCAVSFVVVYFLYPETCGVRLEDMDALFGDATRALGTPAGSTPNLSAESDPLVGAASPIPPLDIRSRRSPTRFGAGSALPGLPIDPPVDSVDRKSANSSRQQGGGVGGWLSRIMGRRSDSSSSGGQYAPIGQGDD</sequence>
<keyword evidence="3" id="KW-0813">Transport</keyword>
<proteinExistence type="inferred from homology"/>
<keyword evidence="6 8" id="KW-0472">Membrane</keyword>
<evidence type="ECO:0000256" key="3">
    <source>
        <dbReference type="ARBA" id="ARBA00022448"/>
    </source>
</evidence>
<reference evidence="9" key="2">
    <citation type="submission" date="2023-06" db="EMBL/GenBank/DDBJ databases">
        <authorList>
            <consortium name="Lawrence Berkeley National Laboratory"/>
            <person name="Mondo S.J."/>
            <person name="Hensen N."/>
            <person name="Bonometti L."/>
            <person name="Westerberg I."/>
            <person name="Brannstrom I.O."/>
            <person name="Guillou S."/>
            <person name="Cros-Aarteil S."/>
            <person name="Calhoun S."/>
            <person name="Haridas S."/>
            <person name="Kuo A."/>
            <person name="Pangilinan J."/>
            <person name="Riley R."/>
            <person name="Labutti K."/>
            <person name="Andreopoulos B."/>
            <person name="Lipzen A."/>
            <person name="Chen C."/>
            <person name="Yanf M."/>
            <person name="Daum C."/>
            <person name="Ng V."/>
            <person name="Clum A."/>
            <person name="Steindorff A."/>
            <person name="Ohm R."/>
            <person name="Martin F."/>
            <person name="Silar P."/>
            <person name="Natvig D."/>
            <person name="Lalanne C."/>
            <person name="Gautier V."/>
            <person name="Ament-Velasquez S.L."/>
            <person name="Kruys A."/>
            <person name="Hutchinson M.I."/>
            <person name="Powell A.J."/>
            <person name="Barry K."/>
            <person name="Miller A.N."/>
            <person name="Grigoriev I.V."/>
            <person name="Debuchy R."/>
            <person name="Gladieux P."/>
            <person name="Thoren M.H."/>
            <person name="Johannesson H."/>
        </authorList>
    </citation>
    <scope>NUCLEOTIDE SEQUENCE</scope>
    <source>
        <strain evidence="9">PSN324</strain>
    </source>
</reference>
<evidence type="ECO:0000256" key="8">
    <source>
        <dbReference type="SAM" id="Phobius"/>
    </source>
</evidence>
<feature type="region of interest" description="Disordered" evidence="7">
    <location>
        <begin position="163"/>
        <end position="200"/>
    </location>
</feature>
<feature type="transmembrane region" description="Helical" evidence="8">
    <location>
        <begin position="342"/>
        <end position="363"/>
    </location>
</feature>
<feature type="region of interest" description="Disordered" evidence="7">
    <location>
        <begin position="95"/>
        <end position="143"/>
    </location>
</feature>
<keyword evidence="10" id="KW-1185">Reference proteome</keyword>
<comment type="similarity">
    <text evidence="2">Belongs to the major facilitator superfamily. Sugar transporter (TC 2.A.1.1) family.</text>
</comment>
<gene>
    <name evidence="9" type="ORF">QBC42DRAFT_299965</name>
</gene>
<organism evidence="9 10">
    <name type="scientific">Cladorrhinum samala</name>
    <dbReference type="NCBI Taxonomy" id="585594"/>
    <lineage>
        <taxon>Eukaryota</taxon>
        <taxon>Fungi</taxon>
        <taxon>Dikarya</taxon>
        <taxon>Ascomycota</taxon>
        <taxon>Pezizomycotina</taxon>
        <taxon>Sordariomycetes</taxon>
        <taxon>Sordariomycetidae</taxon>
        <taxon>Sordariales</taxon>
        <taxon>Podosporaceae</taxon>
        <taxon>Cladorrhinum</taxon>
    </lineage>
</organism>
<feature type="transmembrane region" description="Helical" evidence="8">
    <location>
        <begin position="535"/>
        <end position="552"/>
    </location>
</feature>
<dbReference type="PANTHER" id="PTHR48022:SF73">
    <property type="entry name" value="METABOLITE TRANSPORT PROTEIN YDL199C-RELATED"/>
    <property type="match status" value="1"/>
</dbReference>
<dbReference type="PANTHER" id="PTHR48022">
    <property type="entry name" value="PLASTIDIC GLUCOSE TRANSPORTER 4"/>
    <property type="match status" value="1"/>
</dbReference>
<dbReference type="SUPFAM" id="SSF103473">
    <property type="entry name" value="MFS general substrate transporter"/>
    <property type="match status" value="1"/>
</dbReference>
<dbReference type="AlphaFoldDB" id="A0AAV9HFZ8"/>
<dbReference type="FunFam" id="1.20.1250.20:FF:000119">
    <property type="entry name" value="MFS monosaccharide transporter, putative"/>
    <property type="match status" value="1"/>
</dbReference>
<evidence type="ECO:0000256" key="6">
    <source>
        <dbReference type="ARBA" id="ARBA00023136"/>
    </source>
</evidence>
<evidence type="ECO:0000256" key="2">
    <source>
        <dbReference type="ARBA" id="ARBA00010992"/>
    </source>
</evidence>
<feature type="transmembrane region" description="Helical" evidence="8">
    <location>
        <begin position="243"/>
        <end position="261"/>
    </location>
</feature>
<feature type="region of interest" description="Disordered" evidence="7">
    <location>
        <begin position="700"/>
        <end position="796"/>
    </location>
</feature>
<name>A0AAV9HFZ8_9PEZI</name>
<dbReference type="InterPro" id="IPR050360">
    <property type="entry name" value="MFS_Sugar_Transporters"/>
</dbReference>
<feature type="compositionally biased region" description="Pro residues" evidence="7">
    <location>
        <begin position="58"/>
        <end position="68"/>
    </location>
</feature>
<evidence type="ECO:0000256" key="4">
    <source>
        <dbReference type="ARBA" id="ARBA00022692"/>
    </source>
</evidence>
<feature type="transmembrane region" description="Helical" evidence="8">
    <location>
        <begin position="559"/>
        <end position="581"/>
    </location>
</feature>
<protein>
    <recommendedName>
        <fullName evidence="11">Major facilitator superfamily (MFS) profile domain-containing protein</fullName>
    </recommendedName>
</protein>
<dbReference type="GO" id="GO:0005351">
    <property type="term" value="F:carbohydrate:proton symporter activity"/>
    <property type="evidence" value="ECO:0007669"/>
    <property type="project" value="TreeGrafter"/>
</dbReference>
<evidence type="ECO:0000256" key="1">
    <source>
        <dbReference type="ARBA" id="ARBA00004141"/>
    </source>
</evidence>
<feature type="transmembrane region" description="Helical" evidence="8">
    <location>
        <begin position="408"/>
        <end position="428"/>
    </location>
</feature>
<comment type="caution">
    <text evidence="9">The sequence shown here is derived from an EMBL/GenBank/DDBJ whole genome shotgun (WGS) entry which is preliminary data.</text>
</comment>